<evidence type="ECO:0000313" key="2">
    <source>
        <dbReference type="Proteomes" id="UP000087171"/>
    </source>
</evidence>
<dbReference type="InterPro" id="IPR039615">
    <property type="entry name" value="PKS"/>
</dbReference>
<dbReference type="PANTHER" id="PTHR33781:SF18">
    <property type="entry name" value="DOF-TYPE DOMAIN-CONTAINING PROTEIN"/>
    <property type="match status" value="1"/>
</dbReference>
<dbReference type="Proteomes" id="UP000087171">
    <property type="component" value="Chromosome Ca2"/>
</dbReference>
<feature type="region of interest" description="Disordered" evidence="1">
    <location>
        <begin position="56"/>
        <end position="82"/>
    </location>
</feature>
<feature type="region of interest" description="Disordered" evidence="1">
    <location>
        <begin position="1"/>
        <end position="22"/>
    </location>
</feature>
<gene>
    <name evidence="3" type="primary">LOC101494734</name>
</gene>
<keyword evidence="2" id="KW-1185">Reference proteome</keyword>
<dbReference type="AlphaFoldDB" id="A0A1S2XJQ2"/>
<accession>A0A1S2XJQ2</accession>
<sequence>MEREIHDNMNPNSPIKRNKKEPCGECIVLDHDSNSNEETNNNDLLQKMTINKDHSFHASTSTTPSKSSSSTISSNSKVGLKSHPIKNNEISLSKKIKASLSQTISLLRKKCPCLDKKSLQIKDNTLKPKTSTSTPTPTPQIQTLSQNQITKSSLNHNTTPKTKLTIDDDDHKSLNEGFTFPLFLETTTSSPKPNVVLNVVHEEEEQPLDSLHVFQPTSSPKSSVMDEDLTSDGSSDLFEIEGFSTQATTTLAYPIRPTMIDCQETTTNVSCDTPLQ</sequence>
<organism evidence="2 3">
    <name type="scientific">Cicer arietinum</name>
    <name type="common">Chickpea</name>
    <name type="synonym">Garbanzo</name>
    <dbReference type="NCBI Taxonomy" id="3827"/>
    <lineage>
        <taxon>Eukaryota</taxon>
        <taxon>Viridiplantae</taxon>
        <taxon>Streptophyta</taxon>
        <taxon>Embryophyta</taxon>
        <taxon>Tracheophyta</taxon>
        <taxon>Spermatophyta</taxon>
        <taxon>Magnoliopsida</taxon>
        <taxon>eudicotyledons</taxon>
        <taxon>Gunneridae</taxon>
        <taxon>Pentapetalae</taxon>
        <taxon>rosids</taxon>
        <taxon>fabids</taxon>
        <taxon>Fabales</taxon>
        <taxon>Fabaceae</taxon>
        <taxon>Papilionoideae</taxon>
        <taxon>50 kb inversion clade</taxon>
        <taxon>NPAAA clade</taxon>
        <taxon>Hologalegina</taxon>
        <taxon>IRL clade</taxon>
        <taxon>Cicereae</taxon>
        <taxon>Cicer</taxon>
    </lineage>
</organism>
<dbReference type="RefSeq" id="XP_004489661.1">
    <property type="nucleotide sequence ID" value="XM_004489604.3"/>
</dbReference>
<evidence type="ECO:0000313" key="3">
    <source>
        <dbReference type="RefSeq" id="XP_004489661.1"/>
    </source>
</evidence>
<reference evidence="3" key="2">
    <citation type="submission" date="2025-08" db="UniProtKB">
        <authorList>
            <consortium name="RefSeq"/>
        </authorList>
    </citation>
    <scope>IDENTIFICATION</scope>
    <source>
        <tissue evidence="3">Etiolated seedlings</tissue>
    </source>
</reference>
<evidence type="ECO:0000256" key="1">
    <source>
        <dbReference type="SAM" id="MobiDB-lite"/>
    </source>
</evidence>
<dbReference type="OrthoDB" id="691744at2759"/>
<dbReference type="PANTHER" id="PTHR33781">
    <property type="entry name" value="PROTEIN PHYTOCHROME KINASE SUBSTRATE 1-RELATED"/>
    <property type="match status" value="1"/>
</dbReference>
<dbReference type="GO" id="GO:0009638">
    <property type="term" value="P:phototropism"/>
    <property type="evidence" value="ECO:0007669"/>
    <property type="project" value="InterPro"/>
</dbReference>
<protein>
    <submittedName>
        <fullName evidence="3">Protein PHYTOCHROME KINASE SUBSTRATE 4-like</fullName>
    </submittedName>
</protein>
<name>A0A1S2XJQ2_CICAR</name>
<feature type="compositionally biased region" description="Low complexity" evidence="1">
    <location>
        <begin position="59"/>
        <end position="76"/>
    </location>
</feature>
<reference evidence="2" key="1">
    <citation type="journal article" date="2013" name="Nat. Biotechnol.">
        <title>Draft genome sequence of chickpea (Cicer arietinum) provides a resource for trait improvement.</title>
        <authorList>
            <person name="Varshney R.K."/>
            <person name="Song C."/>
            <person name="Saxena R.K."/>
            <person name="Azam S."/>
            <person name="Yu S."/>
            <person name="Sharpe A.G."/>
            <person name="Cannon S."/>
            <person name="Baek J."/>
            <person name="Rosen B.D."/>
            <person name="Tar'an B."/>
            <person name="Millan T."/>
            <person name="Zhang X."/>
            <person name="Ramsay L.D."/>
            <person name="Iwata A."/>
            <person name="Wang Y."/>
            <person name="Nelson W."/>
            <person name="Farmer A.D."/>
            <person name="Gaur P.M."/>
            <person name="Soderlund C."/>
            <person name="Penmetsa R.V."/>
            <person name="Xu C."/>
            <person name="Bharti A.K."/>
            <person name="He W."/>
            <person name="Winter P."/>
            <person name="Zhao S."/>
            <person name="Hane J.K."/>
            <person name="Carrasquilla-Garcia N."/>
            <person name="Condie J.A."/>
            <person name="Upadhyaya H.D."/>
            <person name="Luo M.C."/>
            <person name="Thudi M."/>
            <person name="Gowda C.L."/>
            <person name="Singh N.P."/>
            <person name="Lichtenzveig J."/>
            <person name="Gali K.K."/>
            <person name="Rubio J."/>
            <person name="Nadarajan N."/>
            <person name="Dolezel J."/>
            <person name="Bansal K.C."/>
            <person name="Xu X."/>
            <person name="Edwards D."/>
            <person name="Zhang G."/>
            <person name="Kahl G."/>
            <person name="Gil J."/>
            <person name="Singh K.B."/>
            <person name="Datta S.K."/>
            <person name="Jackson S.A."/>
            <person name="Wang J."/>
            <person name="Cook D.R."/>
        </authorList>
    </citation>
    <scope>NUCLEOTIDE SEQUENCE [LARGE SCALE GENOMIC DNA]</scope>
    <source>
        <strain evidence="2">cv. CDC Frontier</strain>
    </source>
</reference>
<proteinExistence type="predicted"/>
<dbReference type="PaxDb" id="3827-XP_004489661.1"/>